<dbReference type="SUPFAM" id="SSF48576">
    <property type="entry name" value="Terpenoid synthases"/>
    <property type="match status" value="1"/>
</dbReference>
<accession>A0A9W7J1S0</accession>
<dbReference type="OrthoDB" id="950038at2759"/>
<dbReference type="PANTHER" id="PTHR31225:SF93">
    <property type="entry name" value="ALPHA-HUMULENE_(-)-(E)-BETA-CARYOPHYLLENE SYNTHASE"/>
    <property type="match status" value="1"/>
</dbReference>
<dbReference type="InterPro" id="IPR036965">
    <property type="entry name" value="Terpene_synth_N_sf"/>
</dbReference>
<feature type="domain" description="Terpene synthase N-terminal" evidence="8">
    <location>
        <begin position="74"/>
        <end position="248"/>
    </location>
</feature>
<dbReference type="Pfam" id="PF03936">
    <property type="entry name" value="Terpene_synth_C"/>
    <property type="match status" value="1"/>
</dbReference>
<evidence type="ECO:0000256" key="7">
    <source>
        <dbReference type="ARBA" id="ARBA00038405"/>
    </source>
</evidence>
<dbReference type="InterPro" id="IPR005630">
    <property type="entry name" value="Terpene_synthase_metal-bd"/>
</dbReference>
<dbReference type="CDD" id="cd00684">
    <property type="entry name" value="Terpene_cyclase_plant_C1"/>
    <property type="match status" value="1"/>
</dbReference>
<evidence type="ECO:0000256" key="4">
    <source>
        <dbReference type="ARBA" id="ARBA00022723"/>
    </source>
</evidence>
<dbReference type="Gene3D" id="1.50.10.130">
    <property type="entry name" value="Terpene synthase, N-terminal domain"/>
    <property type="match status" value="1"/>
</dbReference>
<keyword evidence="4" id="KW-0479">Metal-binding</keyword>
<evidence type="ECO:0000259" key="8">
    <source>
        <dbReference type="Pfam" id="PF01397"/>
    </source>
</evidence>
<dbReference type="Gene3D" id="1.10.600.10">
    <property type="entry name" value="Farnesyl Diphosphate Synthase"/>
    <property type="match status" value="1"/>
</dbReference>
<comment type="caution">
    <text evidence="10">The sequence shown here is derived from an EMBL/GenBank/DDBJ whole genome shotgun (WGS) entry which is preliminary data.</text>
</comment>
<evidence type="ECO:0000256" key="1">
    <source>
        <dbReference type="ARBA" id="ARBA00001946"/>
    </source>
</evidence>
<dbReference type="EMBL" id="BSYR01000045">
    <property type="protein sequence ID" value="GMJ06427.1"/>
    <property type="molecule type" value="Genomic_DNA"/>
</dbReference>
<dbReference type="FunFam" id="1.50.10.130:FF:000001">
    <property type="entry name" value="Isoprene synthase, chloroplastic"/>
    <property type="match status" value="1"/>
</dbReference>
<reference evidence="10" key="1">
    <citation type="submission" date="2023-05" db="EMBL/GenBank/DDBJ databases">
        <title>Genome and transcriptome analyses reveal genes involved in the formation of fine ridges on petal epidermal cells in Hibiscus trionum.</title>
        <authorList>
            <person name="Koshimizu S."/>
            <person name="Masuda S."/>
            <person name="Ishii T."/>
            <person name="Shirasu K."/>
            <person name="Hoshino A."/>
            <person name="Arita M."/>
        </authorList>
    </citation>
    <scope>NUCLEOTIDE SEQUENCE</scope>
    <source>
        <strain evidence="10">Hamamatsu line</strain>
    </source>
</reference>
<protein>
    <recommendedName>
        <fullName evidence="3">(+)-delta-cadinene synthase</fullName>
        <ecNumber evidence="3">4.2.3.13</ecNumber>
    </recommendedName>
</protein>
<dbReference type="FunFam" id="1.10.600.10:FF:000007">
    <property type="entry name" value="Isoprene synthase, chloroplastic"/>
    <property type="match status" value="1"/>
</dbReference>
<dbReference type="PANTHER" id="PTHR31225">
    <property type="entry name" value="OS04G0344100 PROTEIN-RELATED"/>
    <property type="match status" value="1"/>
</dbReference>
<dbReference type="InterPro" id="IPR008930">
    <property type="entry name" value="Terpenoid_cyclase/PrenylTrfase"/>
</dbReference>
<comment type="similarity">
    <text evidence="7">Belongs to the terpene synthase family. Tpsa subfamily.</text>
</comment>
<evidence type="ECO:0000256" key="2">
    <source>
        <dbReference type="ARBA" id="ARBA00002383"/>
    </source>
</evidence>
<gene>
    <name evidence="10" type="ORF">HRI_004311900</name>
</gene>
<dbReference type="InterPro" id="IPR001906">
    <property type="entry name" value="Terpene_synth_N"/>
</dbReference>
<organism evidence="10 11">
    <name type="scientific">Hibiscus trionum</name>
    <name type="common">Flower of an hour</name>
    <dbReference type="NCBI Taxonomy" id="183268"/>
    <lineage>
        <taxon>Eukaryota</taxon>
        <taxon>Viridiplantae</taxon>
        <taxon>Streptophyta</taxon>
        <taxon>Embryophyta</taxon>
        <taxon>Tracheophyta</taxon>
        <taxon>Spermatophyta</taxon>
        <taxon>Magnoliopsida</taxon>
        <taxon>eudicotyledons</taxon>
        <taxon>Gunneridae</taxon>
        <taxon>Pentapetalae</taxon>
        <taxon>rosids</taxon>
        <taxon>malvids</taxon>
        <taxon>Malvales</taxon>
        <taxon>Malvaceae</taxon>
        <taxon>Malvoideae</taxon>
        <taxon>Hibiscus</taxon>
    </lineage>
</organism>
<dbReference type="SUPFAM" id="SSF48239">
    <property type="entry name" value="Terpenoid cyclases/Protein prenyltransferases"/>
    <property type="match status" value="1"/>
</dbReference>
<keyword evidence="11" id="KW-1185">Reference proteome</keyword>
<dbReference type="SFLD" id="SFLDS00005">
    <property type="entry name" value="Isoprenoid_Synthase_Type_I"/>
    <property type="match status" value="1"/>
</dbReference>
<evidence type="ECO:0000256" key="3">
    <source>
        <dbReference type="ARBA" id="ARBA00013103"/>
    </source>
</evidence>
<evidence type="ECO:0000256" key="5">
    <source>
        <dbReference type="ARBA" id="ARBA00022842"/>
    </source>
</evidence>
<dbReference type="EC" id="4.2.3.13" evidence="3"/>
<dbReference type="InterPro" id="IPR044814">
    <property type="entry name" value="Terpene_cyclase_plant_C1"/>
</dbReference>
<dbReference type="InterPro" id="IPR050148">
    <property type="entry name" value="Terpene_synthase-like"/>
</dbReference>
<keyword evidence="5" id="KW-0460">Magnesium</keyword>
<evidence type="ECO:0000313" key="11">
    <source>
        <dbReference type="Proteomes" id="UP001165190"/>
    </source>
</evidence>
<keyword evidence="6" id="KW-0456">Lyase</keyword>
<dbReference type="InterPro" id="IPR008949">
    <property type="entry name" value="Isoprenoid_synthase_dom_sf"/>
</dbReference>
<dbReference type="Pfam" id="PF01397">
    <property type="entry name" value="Terpene_synth"/>
    <property type="match status" value="1"/>
</dbReference>
<dbReference type="Proteomes" id="UP001165190">
    <property type="component" value="Unassembled WGS sequence"/>
</dbReference>
<evidence type="ECO:0000313" key="10">
    <source>
        <dbReference type="EMBL" id="GMJ06427.1"/>
    </source>
</evidence>
<evidence type="ECO:0000256" key="6">
    <source>
        <dbReference type="ARBA" id="ARBA00023239"/>
    </source>
</evidence>
<dbReference type="GO" id="GO:0000287">
    <property type="term" value="F:magnesium ion binding"/>
    <property type="evidence" value="ECO:0007669"/>
    <property type="project" value="InterPro"/>
</dbReference>
<dbReference type="SFLD" id="SFLDG01019">
    <property type="entry name" value="Terpene_Cyclase_Like_1_C_Termi"/>
    <property type="match status" value="1"/>
</dbReference>
<dbReference type="GO" id="GO:0047461">
    <property type="term" value="F:(+)-delta-cadinene synthase activity"/>
    <property type="evidence" value="ECO:0007669"/>
    <property type="project" value="UniProtKB-EC"/>
</dbReference>
<evidence type="ECO:0000259" key="9">
    <source>
        <dbReference type="Pfam" id="PF03936"/>
    </source>
</evidence>
<dbReference type="InterPro" id="IPR034741">
    <property type="entry name" value="Terpene_cyclase-like_1_C"/>
</dbReference>
<dbReference type="GO" id="GO:0016102">
    <property type="term" value="P:diterpenoid biosynthetic process"/>
    <property type="evidence" value="ECO:0007669"/>
    <property type="project" value="InterPro"/>
</dbReference>
<proteinExistence type="inferred from homology"/>
<dbReference type="AlphaFoldDB" id="A0A9W7J1S0"/>
<comment type="function">
    <text evidence="2">Responsible for the cyclization of trans,trans-farnesyl diphosphate (FPP) to (+)-delta cadinene.</text>
</comment>
<name>A0A9W7J1S0_HIBTR</name>
<sequence length="603" mass="69603">MAVQGSVLGNTLCLYKPFSSPKPILPLRLHNTRANAKTCFAALSTDSASAAPLLQPNSNRQEIGRPLANFAPDIWGDCFLTLPFHNSEFESCAKQVEMLKAKVKDMLVASATDPVANMHLIHTLCRLGVSHHFQNEIEMQLAHYFATLDEVIDQNKDHDLHTIAVIFQVFRFHGYNMSSDVFNKFKDANGKFKGSDVKGIISLYEATQFRINAEVILDEALIFTKSELHSIASRSTDSDLTDYILNALNRPYLKDVERLEARQFIYFYEKDASRNQKLLKFAKYDFNWLQMLHQQELKVLYSWWNELDLVSKVPHMRHRLVECYLTAVGFYFEPRYALGRNIYTKMLMMFPLLDDTYDSYATFKELQYLTDAMKRFDISAMDKLPADYLKRVYKTLLDVNDEVEEMVRKEGRSFAVDYVRKEFTKLSEAFHEQARWVHEGYHPKFDEYIKTAMVAAGGNVTMAQVLIGMEDADEKAYQCLINTDNIIYKAVNLIIRVYNDIATNEREEKRGGAVTGTMCYMKQYGVTRQEATEAFKDMIEAAFKDLNQGCLRPTPVPREIVNRVVNYRRLCTTFYMDDIDGYTIPEICIKDVVNKMLIHPIPI</sequence>
<feature type="domain" description="Terpene synthase metal-binding" evidence="9">
    <location>
        <begin position="305"/>
        <end position="545"/>
    </location>
</feature>
<comment type="cofactor">
    <cofactor evidence="1">
        <name>Mg(2+)</name>
        <dbReference type="ChEBI" id="CHEBI:18420"/>
    </cofactor>
</comment>